<dbReference type="AlphaFoldDB" id="A0A9P6ETV3"/>
<comment type="caution">
    <text evidence="2">The sequence shown here is derived from an EMBL/GenBank/DDBJ whole genome shotgun (WGS) entry which is preliminary data.</text>
</comment>
<feature type="domain" description="N-acetyltransferase" evidence="1">
    <location>
        <begin position="101"/>
        <end position="247"/>
    </location>
</feature>
<dbReference type="Gene3D" id="3.40.630.30">
    <property type="match status" value="1"/>
</dbReference>
<dbReference type="InterPro" id="IPR052523">
    <property type="entry name" value="Trichothecene_AcTrans"/>
</dbReference>
<dbReference type="PROSITE" id="PS51186">
    <property type="entry name" value="GNAT"/>
    <property type="match status" value="1"/>
</dbReference>
<dbReference type="GO" id="GO:0016747">
    <property type="term" value="F:acyltransferase activity, transferring groups other than amino-acyl groups"/>
    <property type="evidence" value="ECO:0007669"/>
    <property type="project" value="InterPro"/>
</dbReference>
<dbReference type="CDD" id="cd04301">
    <property type="entry name" value="NAT_SF"/>
    <property type="match status" value="1"/>
</dbReference>
<dbReference type="Proteomes" id="UP000807306">
    <property type="component" value="Unassembled WGS sequence"/>
</dbReference>
<dbReference type="OrthoDB" id="2744543at2759"/>
<evidence type="ECO:0000313" key="3">
    <source>
        <dbReference type="Proteomes" id="UP000807306"/>
    </source>
</evidence>
<dbReference type="InterPro" id="IPR000182">
    <property type="entry name" value="GNAT_dom"/>
</dbReference>
<dbReference type="InterPro" id="IPR016181">
    <property type="entry name" value="Acyl_CoA_acyltransferase"/>
</dbReference>
<evidence type="ECO:0000313" key="2">
    <source>
        <dbReference type="EMBL" id="KAF9534733.1"/>
    </source>
</evidence>
<evidence type="ECO:0000259" key="1">
    <source>
        <dbReference type="PROSITE" id="PS51186"/>
    </source>
</evidence>
<sequence>MAKTQDPDHLIIEVVEIQEGLEGRMHQESLRLLDRVTVEAFRLGDIPRGIDNFYDAFGPDPMFRYTGGTVPPSILHKTIMRYNFMTWTWTSIMLTIHHGVAVLRASPPHRTCLLERLLRGLIRIISGPMRLLLSAEQKKRNEEVDMKMKQLNKDAGVEEKSKDWVYLEMLFTAQKYQGQGFGSALVKTLTTWLDLSGQTSWVHALDSNEGFYNFHGFQTMGSITIAEENPEWHEDPFTLIVMVRYPKSSEIEKV</sequence>
<dbReference type="EMBL" id="MU157825">
    <property type="protein sequence ID" value="KAF9534733.1"/>
    <property type="molecule type" value="Genomic_DNA"/>
</dbReference>
<dbReference type="PANTHER" id="PTHR42791">
    <property type="entry name" value="GNAT FAMILY ACETYLTRANSFERASE"/>
    <property type="match status" value="1"/>
</dbReference>
<dbReference type="SUPFAM" id="SSF55729">
    <property type="entry name" value="Acyl-CoA N-acyltransferases (Nat)"/>
    <property type="match status" value="1"/>
</dbReference>
<proteinExistence type="predicted"/>
<dbReference type="PANTHER" id="PTHR42791:SF1">
    <property type="entry name" value="N-ACETYLTRANSFERASE DOMAIN-CONTAINING PROTEIN"/>
    <property type="match status" value="1"/>
</dbReference>
<keyword evidence="3" id="KW-1185">Reference proteome</keyword>
<gene>
    <name evidence="2" type="ORF">CPB83DRAFT_901698</name>
</gene>
<dbReference type="Pfam" id="PF13673">
    <property type="entry name" value="Acetyltransf_10"/>
    <property type="match status" value="1"/>
</dbReference>
<protein>
    <recommendedName>
        <fullName evidence="1">N-acetyltransferase domain-containing protein</fullName>
    </recommendedName>
</protein>
<organism evidence="2 3">
    <name type="scientific">Crepidotus variabilis</name>
    <dbReference type="NCBI Taxonomy" id="179855"/>
    <lineage>
        <taxon>Eukaryota</taxon>
        <taxon>Fungi</taxon>
        <taxon>Dikarya</taxon>
        <taxon>Basidiomycota</taxon>
        <taxon>Agaricomycotina</taxon>
        <taxon>Agaricomycetes</taxon>
        <taxon>Agaricomycetidae</taxon>
        <taxon>Agaricales</taxon>
        <taxon>Agaricineae</taxon>
        <taxon>Crepidotaceae</taxon>
        <taxon>Crepidotus</taxon>
    </lineage>
</organism>
<name>A0A9P6ETV3_9AGAR</name>
<accession>A0A9P6ETV3</accession>
<reference evidence="2" key="1">
    <citation type="submission" date="2020-11" db="EMBL/GenBank/DDBJ databases">
        <authorList>
            <consortium name="DOE Joint Genome Institute"/>
            <person name="Ahrendt S."/>
            <person name="Riley R."/>
            <person name="Andreopoulos W."/>
            <person name="Labutti K."/>
            <person name="Pangilinan J."/>
            <person name="Ruiz-Duenas F.J."/>
            <person name="Barrasa J.M."/>
            <person name="Sanchez-Garcia M."/>
            <person name="Camarero S."/>
            <person name="Miyauchi S."/>
            <person name="Serrano A."/>
            <person name="Linde D."/>
            <person name="Babiker R."/>
            <person name="Drula E."/>
            <person name="Ayuso-Fernandez I."/>
            <person name="Pacheco R."/>
            <person name="Padilla G."/>
            <person name="Ferreira P."/>
            <person name="Barriuso J."/>
            <person name="Kellner H."/>
            <person name="Castanera R."/>
            <person name="Alfaro M."/>
            <person name="Ramirez L."/>
            <person name="Pisabarro A.G."/>
            <person name="Kuo A."/>
            <person name="Tritt A."/>
            <person name="Lipzen A."/>
            <person name="He G."/>
            <person name="Yan M."/>
            <person name="Ng V."/>
            <person name="Cullen D."/>
            <person name="Martin F."/>
            <person name="Rosso M.-N."/>
            <person name="Henrissat B."/>
            <person name="Hibbett D."/>
            <person name="Martinez A.T."/>
            <person name="Grigoriev I.V."/>
        </authorList>
    </citation>
    <scope>NUCLEOTIDE SEQUENCE</scope>
    <source>
        <strain evidence="2">CBS 506.95</strain>
    </source>
</reference>